<dbReference type="InterPro" id="IPR016140">
    <property type="entry name" value="Bifunc_inhib/LTP/seed_store"/>
</dbReference>
<protein>
    <recommendedName>
        <fullName evidence="2">Bifunctional inhibitor/plant lipid transfer protein/seed storage helical domain-containing protein</fullName>
    </recommendedName>
</protein>
<dbReference type="Pfam" id="PF00234">
    <property type="entry name" value="Tryp_alpha_amyl"/>
    <property type="match status" value="1"/>
</dbReference>
<dbReference type="SUPFAM" id="SSF47699">
    <property type="entry name" value="Bifunctional inhibitor/lipid-transfer protein/seed storage 2S albumin"/>
    <property type="match status" value="1"/>
</dbReference>
<dbReference type="Gene3D" id="1.10.110.10">
    <property type="entry name" value="Plant lipid-transfer and hydrophobic proteins"/>
    <property type="match status" value="1"/>
</dbReference>
<dbReference type="GO" id="GO:0045735">
    <property type="term" value="F:nutrient reservoir activity"/>
    <property type="evidence" value="ECO:0007669"/>
    <property type="project" value="InterPro"/>
</dbReference>
<evidence type="ECO:0000313" key="3">
    <source>
        <dbReference type="EMBL" id="KAJ8526885.1"/>
    </source>
</evidence>
<dbReference type="OrthoDB" id="1922883at2759"/>
<sequence>MAVTASSFRTTVIIAEEDVANPREQISQRCQQQVQRAQNLRSCEQYLRQSSRFTEEEEEEEEIMDQQTRGWRQAFPRCCEQLEQIQDEQCRCEGIRQVMQQQQQRGELQGREMREALLTAQSLPGLCRIAPQQCQIRTRSLF</sequence>
<accession>A0A9Q1L1W3</accession>
<comment type="caution">
    <text evidence="3">The sequence shown here is derived from an EMBL/GenBank/DDBJ whole genome shotgun (WGS) entry which is preliminary data.</text>
</comment>
<dbReference type="PRINTS" id="PR00496">
    <property type="entry name" value="NAPIN"/>
</dbReference>
<organism evidence="3 4">
    <name type="scientific">Anisodus acutangulus</name>
    <dbReference type="NCBI Taxonomy" id="402998"/>
    <lineage>
        <taxon>Eukaryota</taxon>
        <taxon>Viridiplantae</taxon>
        <taxon>Streptophyta</taxon>
        <taxon>Embryophyta</taxon>
        <taxon>Tracheophyta</taxon>
        <taxon>Spermatophyta</taxon>
        <taxon>Magnoliopsida</taxon>
        <taxon>eudicotyledons</taxon>
        <taxon>Gunneridae</taxon>
        <taxon>Pentapetalae</taxon>
        <taxon>asterids</taxon>
        <taxon>lamiids</taxon>
        <taxon>Solanales</taxon>
        <taxon>Solanaceae</taxon>
        <taxon>Solanoideae</taxon>
        <taxon>Hyoscyameae</taxon>
        <taxon>Anisodus</taxon>
    </lineage>
</organism>
<dbReference type="AlphaFoldDB" id="A0A9Q1L1W3"/>
<evidence type="ECO:0000259" key="2">
    <source>
        <dbReference type="SMART" id="SM00499"/>
    </source>
</evidence>
<dbReference type="InterPro" id="IPR000617">
    <property type="entry name" value="Napin/2SS/CON"/>
</dbReference>
<dbReference type="PANTHER" id="PTHR35496">
    <property type="entry name" value="2S SEED STORAGE PROTEIN 1-RELATED"/>
    <property type="match status" value="1"/>
</dbReference>
<proteinExistence type="inferred from homology"/>
<evidence type="ECO:0000256" key="1">
    <source>
        <dbReference type="ARBA" id="ARBA00008262"/>
    </source>
</evidence>
<evidence type="ECO:0000313" key="4">
    <source>
        <dbReference type="Proteomes" id="UP001152561"/>
    </source>
</evidence>
<gene>
    <name evidence="3" type="ORF">K7X08_029362</name>
</gene>
<dbReference type="SMART" id="SM00499">
    <property type="entry name" value="AAI"/>
    <property type="match status" value="1"/>
</dbReference>
<dbReference type="Proteomes" id="UP001152561">
    <property type="component" value="Unassembled WGS sequence"/>
</dbReference>
<keyword evidence="4" id="KW-1185">Reference proteome</keyword>
<dbReference type="PANTHER" id="PTHR35496:SF7">
    <property type="entry name" value="2S SULFUR-RICH SEED STORAGE PROTEIN 2-LIKE"/>
    <property type="match status" value="1"/>
</dbReference>
<dbReference type="EMBL" id="JAJAGQ010000024">
    <property type="protein sequence ID" value="KAJ8526885.1"/>
    <property type="molecule type" value="Genomic_DNA"/>
</dbReference>
<dbReference type="InterPro" id="IPR036312">
    <property type="entry name" value="Bifun_inhib/LTP/seed_sf"/>
</dbReference>
<reference evidence="4" key="1">
    <citation type="journal article" date="2023" name="Proc. Natl. Acad. Sci. U.S.A.">
        <title>Genomic and structural basis for evolution of tropane alkaloid biosynthesis.</title>
        <authorList>
            <person name="Wanga Y.-J."/>
            <person name="Taina T."/>
            <person name="Yua J.-Y."/>
            <person name="Lia J."/>
            <person name="Xua B."/>
            <person name="Chenc J."/>
            <person name="D'Auriad J.C."/>
            <person name="Huanga J.-P."/>
            <person name="Huanga S.-X."/>
        </authorList>
    </citation>
    <scope>NUCLEOTIDE SEQUENCE [LARGE SCALE GENOMIC DNA]</scope>
    <source>
        <strain evidence="4">cv. KIB-2019</strain>
    </source>
</reference>
<feature type="domain" description="Bifunctional inhibitor/plant lipid transfer protein/seed storage helical" evidence="2">
    <location>
        <begin position="30"/>
        <end position="134"/>
    </location>
</feature>
<name>A0A9Q1L1W3_9SOLA</name>
<comment type="similarity">
    <text evidence="1">Belongs to the 2S seed storage albumins family.</text>
</comment>